<keyword evidence="3" id="KW-0732">Signal</keyword>
<dbReference type="CDD" id="cd00063">
    <property type="entry name" value="FN3"/>
    <property type="match status" value="1"/>
</dbReference>
<feature type="chain" id="PRO_5045315860" description="Fibronectin type-III domain-containing protein" evidence="3">
    <location>
        <begin position="27"/>
        <end position="694"/>
    </location>
</feature>
<keyword evidence="1" id="KW-0378">Hydrolase</keyword>
<dbReference type="InterPro" id="IPR003961">
    <property type="entry name" value="FN3_dom"/>
</dbReference>
<protein>
    <recommendedName>
        <fullName evidence="4">Fibronectin type-III domain-containing protein</fullName>
    </recommendedName>
</protein>
<evidence type="ECO:0000313" key="5">
    <source>
        <dbReference type="EMBL" id="GAA4123631.1"/>
    </source>
</evidence>
<dbReference type="PROSITE" id="PS50853">
    <property type="entry name" value="FN3"/>
    <property type="match status" value="1"/>
</dbReference>
<sequence>MLPVRSARRGLLAIAALLLAPAFPLGAPLAPADAAVAPVAGAPVAGATSSSTRPVRAESPRSAVRMDDVVRTRRPAATPRVVRGSHDVTVVRVRWPGSGGSPSAATVEDTMAEVADWYDQVSSGRFRLATPRVTPVVRVGAPGRGGCLSATDRIAREAARKARVGRIEHLVLHLPCRPGYIAGLGDLGADPGRVWIFGAFRPGVVAHEIGHNLGLPHAGSLTCGGRSPRSFPSSERGLRGCDGFEYGDPFDAMGIDWPTALSSSQLDRLGWLGERRTVRSTTTVELASLGATSAGDPGVRAVVVDDGGVPWWLELRTADGLDADACTQPAAACGVQVRAPASGSSRWPSPSWLIDATPGSRPEAGHQDAAIPVGSSVTTPRGTRITVLSRTGSSARVRIEFGAGAARVPAAPAAVVATVEGRTATVTWAPPDDRGAVVTRYRVTGSDGRTRTADAIGADAARLRVGGLTTGRSYTFTVEARNERGWSPVSQPSNEIVAERVGTVADISRYDGETVYGRTVLYPSLEAGDPDDPGVATIELIVDGETVATGVEEIGSWSITWDAGDRPGTRTVWTRTTDRAGTVRESDRITVTVVVPSLRITSPSAGAVVPETFELTWLTNVDAAEIRYVDLQATWVADGEELRSYVELIGLDEQAGRATVDLASLGIPPGPFTLTLLFDLGSREVEAEVELTLG</sequence>
<evidence type="ECO:0000256" key="1">
    <source>
        <dbReference type="ARBA" id="ARBA00023295"/>
    </source>
</evidence>
<dbReference type="Proteomes" id="UP001501495">
    <property type="component" value="Unassembled WGS sequence"/>
</dbReference>
<gene>
    <name evidence="5" type="ORF">GCM10022215_30500</name>
</gene>
<dbReference type="SMART" id="SM00060">
    <property type="entry name" value="FN3"/>
    <property type="match status" value="1"/>
</dbReference>
<evidence type="ECO:0000313" key="6">
    <source>
        <dbReference type="Proteomes" id="UP001501495"/>
    </source>
</evidence>
<dbReference type="EMBL" id="BAAAZH010000024">
    <property type="protein sequence ID" value="GAA4123631.1"/>
    <property type="molecule type" value="Genomic_DNA"/>
</dbReference>
<keyword evidence="6" id="KW-1185">Reference proteome</keyword>
<dbReference type="SUPFAM" id="SSF55486">
    <property type="entry name" value="Metalloproteases ('zincins'), catalytic domain"/>
    <property type="match status" value="2"/>
</dbReference>
<evidence type="ECO:0000256" key="2">
    <source>
        <dbReference type="ARBA" id="ARBA00023326"/>
    </source>
</evidence>
<dbReference type="InterPro" id="IPR036116">
    <property type="entry name" value="FN3_sf"/>
</dbReference>
<evidence type="ECO:0000259" key="4">
    <source>
        <dbReference type="PROSITE" id="PS50853"/>
    </source>
</evidence>
<feature type="signal peptide" evidence="3">
    <location>
        <begin position="1"/>
        <end position="26"/>
    </location>
</feature>
<dbReference type="SUPFAM" id="SSF49265">
    <property type="entry name" value="Fibronectin type III"/>
    <property type="match status" value="1"/>
</dbReference>
<dbReference type="Pfam" id="PF00041">
    <property type="entry name" value="fn3"/>
    <property type="match status" value="1"/>
</dbReference>
<keyword evidence="2" id="KW-0119">Carbohydrate metabolism</keyword>
<reference evidence="6" key="1">
    <citation type="journal article" date="2019" name="Int. J. Syst. Evol. Microbiol.">
        <title>The Global Catalogue of Microorganisms (GCM) 10K type strain sequencing project: providing services to taxonomists for standard genome sequencing and annotation.</title>
        <authorList>
            <consortium name="The Broad Institute Genomics Platform"/>
            <consortium name="The Broad Institute Genome Sequencing Center for Infectious Disease"/>
            <person name="Wu L."/>
            <person name="Ma J."/>
        </authorList>
    </citation>
    <scope>NUCLEOTIDE SEQUENCE [LARGE SCALE GENOMIC DNA]</scope>
    <source>
        <strain evidence="6">JCM 16703</strain>
    </source>
</reference>
<accession>A0ABP7XPY3</accession>
<feature type="domain" description="Fibronectin type-III" evidence="4">
    <location>
        <begin position="408"/>
        <end position="500"/>
    </location>
</feature>
<keyword evidence="2" id="KW-0624">Polysaccharide degradation</keyword>
<name>A0ABP7XPY3_9ACTN</name>
<dbReference type="Gene3D" id="2.60.40.10">
    <property type="entry name" value="Immunoglobulins"/>
    <property type="match status" value="2"/>
</dbReference>
<keyword evidence="1" id="KW-0326">Glycosidase</keyword>
<proteinExistence type="predicted"/>
<dbReference type="RefSeq" id="WP_344734318.1">
    <property type="nucleotide sequence ID" value="NZ_BAAAZH010000024.1"/>
</dbReference>
<comment type="caution">
    <text evidence="5">The sequence shown here is derived from an EMBL/GenBank/DDBJ whole genome shotgun (WGS) entry which is preliminary data.</text>
</comment>
<evidence type="ECO:0000256" key="3">
    <source>
        <dbReference type="SAM" id="SignalP"/>
    </source>
</evidence>
<organism evidence="5 6">
    <name type="scientific">Nocardioides fonticola</name>
    <dbReference type="NCBI Taxonomy" id="450363"/>
    <lineage>
        <taxon>Bacteria</taxon>
        <taxon>Bacillati</taxon>
        <taxon>Actinomycetota</taxon>
        <taxon>Actinomycetes</taxon>
        <taxon>Propionibacteriales</taxon>
        <taxon>Nocardioidaceae</taxon>
        <taxon>Nocardioides</taxon>
    </lineage>
</organism>
<dbReference type="InterPro" id="IPR013783">
    <property type="entry name" value="Ig-like_fold"/>
</dbReference>